<dbReference type="EMBL" id="RBQC01000011">
    <property type="protein sequence ID" value="RMO93499.1"/>
    <property type="molecule type" value="Genomic_DNA"/>
</dbReference>
<name>A0A3M3ZHF0_9PSED</name>
<comment type="caution">
    <text evidence="1">The sequence shown here is derived from an EMBL/GenBank/DDBJ whole genome shotgun (WGS) entry which is preliminary data.</text>
</comment>
<accession>A0A3M3ZHF0</accession>
<evidence type="ECO:0000313" key="1">
    <source>
        <dbReference type="EMBL" id="RMO93499.1"/>
    </source>
</evidence>
<dbReference type="Proteomes" id="UP000268056">
    <property type="component" value="Unassembled WGS sequence"/>
</dbReference>
<protein>
    <submittedName>
        <fullName evidence="1">Uncharacterized protein</fullName>
    </submittedName>
</protein>
<organism evidence="1 2">
    <name type="scientific">Pseudomonas syringae pv. tagetis</name>
    <dbReference type="NCBI Taxonomy" id="129140"/>
    <lineage>
        <taxon>Bacteria</taxon>
        <taxon>Pseudomonadati</taxon>
        <taxon>Pseudomonadota</taxon>
        <taxon>Gammaproteobacteria</taxon>
        <taxon>Pseudomonadales</taxon>
        <taxon>Pseudomonadaceae</taxon>
        <taxon>Pseudomonas</taxon>
    </lineage>
</organism>
<evidence type="ECO:0000313" key="2">
    <source>
        <dbReference type="Proteomes" id="UP000268056"/>
    </source>
</evidence>
<gene>
    <name evidence="1" type="ORF">ALQ32_200040</name>
</gene>
<proteinExistence type="predicted"/>
<sequence>MNNSRPEKIHFFGIKKYLEHTFKLYLDACRVPLFYSRNREADSDAQQTSAHYEAVDYSGDDHKYFSTVCFFYSGLPSLDQSLLGAIREKFHPLESSVDGFY</sequence>
<dbReference type="AlphaFoldDB" id="A0A3M3ZHF0"/>
<reference evidence="1 2" key="1">
    <citation type="submission" date="2018-08" db="EMBL/GenBank/DDBJ databases">
        <title>Recombination of ecologically and evolutionarily significant loci maintains genetic cohesion in the Pseudomonas syringae species complex.</title>
        <authorList>
            <person name="Dillon M."/>
            <person name="Thakur S."/>
            <person name="Almeida R.N.D."/>
            <person name="Weir B.S."/>
            <person name="Guttman D.S."/>
        </authorList>
    </citation>
    <scope>NUCLEOTIDE SEQUENCE [LARGE SCALE GENOMIC DNA]</scope>
    <source>
        <strain evidence="1 2">ICMP 4092</strain>
    </source>
</reference>